<evidence type="ECO:0000313" key="2">
    <source>
        <dbReference type="EMBL" id="CBY21953.1"/>
    </source>
</evidence>
<organism evidence="2">
    <name type="scientific">Oikopleura dioica</name>
    <name type="common">Tunicate</name>
    <dbReference type="NCBI Taxonomy" id="34765"/>
    <lineage>
        <taxon>Eukaryota</taxon>
        <taxon>Metazoa</taxon>
        <taxon>Chordata</taxon>
        <taxon>Tunicata</taxon>
        <taxon>Appendicularia</taxon>
        <taxon>Copelata</taxon>
        <taxon>Oikopleuridae</taxon>
        <taxon>Oikopleura</taxon>
    </lineage>
</organism>
<gene>
    <name evidence="2" type="ORF">GSOID_T00011489001</name>
</gene>
<dbReference type="Proteomes" id="UP000001307">
    <property type="component" value="Unassembled WGS sequence"/>
</dbReference>
<feature type="compositionally biased region" description="Polar residues" evidence="1">
    <location>
        <begin position="1"/>
        <end position="19"/>
    </location>
</feature>
<evidence type="ECO:0000256" key="1">
    <source>
        <dbReference type="SAM" id="MobiDB-lite"/>
    </source>
</evidence>
<dbReference type="EMBL" id="FN653018">
    <property type="protein sequence ID" value="CBY21953.1"/>
    <property type="molecule type" value="Genomic_DNA"/>
</dbReference>
<dbReference type="AlphaFoldDB" id="E4WX61"/>
<sequence>MELASRPQSIAKNVGQTIVNPHHKKMASEPCTPERPTPKVRQSLPSSPEVTRKNTFAANPLDGENAEKIRDMRNSFMSYFNK</sequence>
<evidence type="ECO:0000313" key="3">
    <source>
        <dbReference type="Proteomes" id="UP000001307"/>
    </source>
</evidence>
<protein>
    <submittedName>
        <fullName evidence="2">Uncharacterized protein</fullName>
    </submittedName>
</protein>
<feature type="region of interest" description="Disordered" evidence="1">
    <location>
        <begin position="1"/>
        <end position="68"/>
    </location>
</feature>
<feature type="compositionally biased region" description="Polar residues" evidence="1">
    <location>
        <begin position="43"/>
        <end position="57"/>
    </location>
</feature>
<proteinExistence type="predicted"/>
<name>E4WX61_OIKDI</name>
<dbReference type="InParanoid" id="E4WX61"/>
<keyword evidence="3" id="KW-1185">Reference proteome</keyword>
<reference evidence="2" key="1">
    <citation type="journal article" date="2010" name="Science">
        <title>Plasticity of animal genome architecture unmasked by rapid evolution of a pelagic tunicate.</title>
        <authorList>
            <person name="Denoeud F."/>
            <person name="Henriet S."/>
            <person name="Mungpakdee S."/>
            <person name="Aury J.M."/>
            <person name="Da Silva C."/>
            <person name="Brinkmann H."/>
            <person name="Mikhaleva J."/>
            <person name="Olsen L.C."/>
            <person name="Jubin C."/>
            <person name="Canestro C."/>
            <person name="Bouquet J.M."/>
            <person name="Danks G."/>
            <person name="Poulain J."/>
            <person name="Campsteijn C."/>
            <person name="Adamski M."/>
            <person name="Cross I."/>
            <person name="Yadetie F."/>
            <person name="Muffato M."/>
            <person name="Louis A."/>
            <person name="Butcher S."/>
            <person name="Tsagkogeorga G."/>
            <person name="Konrad A."/>
            <person name="Singh S."/>
            <person name="Jensen M.F."/>
            <person name="Cong E.H."/>
            <person name="Eikeseth-Otteraa H."/>
            <person name="Noel B."/>
            <person name="Anthouard V."/>
            <person name="Porcel B.M."/>
            <person name="Kachouri-Lafond R."/>
            <person name="Nishino A."/>
            <person name="Ugolini M."/>
            <person name="Chourrout P."/>
            <person name="Nishida H."/>
            <person name="Aasland R."/>
            <person name="Huzurbazar S."/>
            <person name="Westhof E."/>
            <person name="Delsuc F."/>
            <person name="Lehrach H."/>
            <person name="Reinhardt R."/>
            <person name="Weissenbach J."/>
            <person name="Roy S.W."/>
            <person name="Artiguenave F."/>
            <person name="Postlethwait J.H."/>
            <person name="Manak J.R."/>
            <person name="Thompson E.M."/>
            <person name="Jaillon O."/>
            <person name="Du Pasquier L."/>
            <person name="Boudinot P."/>
            <person name="Liberles D.A."/>
            <person name="Volff J.N."/>
            <person name="Philippe H."/>
            <person name="Lenhard B."/>
            <person name="Roest Crollius H."/>
            <person name="Wincker P."/>
            <person name="Chourrout D."/>
        </authorList>
    </citation>
    <scope>NUCLEOTIDE SEQUENCE [LARGE SCALE GENOMIC DNA]</scope>
</reference>
<accession>E4WX61</accession>